<name>A0A2T5YPQ1_9BACT</name>
<gene>
    <name evidence="1" type="ORF">C8N40_102246</name>
</gene>
<keyword evidence="2" id="KW-1185">Reference proteome</keyword>
<reference evidence="1 2" key="1">
    <citation type="submission" date="2018-04" db="EMBL/GenBank/DDBJ databases">
        <title>Genomic Encyclopedia of Archaeal and Bacterial Type Strains, Phase II (KMG-II): from individual species to whole genera.</title>
        <authorList>
            <person name="Goeker M."/>
        </authorList>
    </citation>
    <scope>NUCLEOTIDE SEQUENCE [LARGE SCALE GENOMIC DNA]</scope>
    <source>
        <strain evidence="1 2">DSM 100162</strain>
    </source>
</reference>
<comment type="caution">
    <text evidence="1">The sequence shown here is derived from an EMBL/GenBank/DDBJ whole genome shotgun (WGS) entry which is preliminary data.</text>
</comment>
<dbReference type="Proteomes" id="UP000244225">
    <property type="component" value="Unassembled WGS sequence"/>
</dbReference>
<protein>
    <submittedName>
        <fullName evidence="1">Uncharacterized protein</fullName>
    </submittedName>
</protein>
<dbReference type="AlphaFoldDB" id="A0A2T5YPQ1"/>
<sequence length="47" mass="5666">MVYLSFDMLLRNLVEKEGPYPRRSSCCYMQPRSFQNDKTKKMNRICS</sequence>
<evidence type="ECO:0000313" key="2">
    <source>
        <dbReference type="Proteomes" id="UP000244225"/>
    </source>
</evidence>
<evidence type="ECO:0000313" key="1">
    <source>
        <dbReference type="EMBL" id="PTX21271.1"/>
    </source>
</evidence>
<proteinExistence type="predicted"/>
<dbReference type="EMBL" id="QBKI01000002">
    <property type="protein sequence ID" value="PTX21271.1"/>
    <property type="molecule type" value="Genomic_DNA"/>
</dbReference>
<organism evidence="1 2">
    <name type="scientific">Pontibacter mucosus</name>
    <dbReference type="NCBI Taxonomy" id="1649266"/>
    <lineage>
        <taxon>Bacteria</taxon>
        <taxon>Pseudomonadati</taxon>
        <taxon>Bacteroidota</taxon>
        <taxon>Cytophagia</taxon>
        <taxon>Cytophagales</taxon>
        <taxon>Hymenobacteraceae</taxon>
        <taxon>Pontibacter</taxon>
    </lineage>
</organism>
<accession>A0A2T5YPQ1</accession>